<accession>A0A919SA20</accession>
<dbReference type="RefSeq" id="WP_246595189.1">
    <property type="nucleotide sequence ID" value="NZ_BAABEA010000008.1"/>
</dbReference>
<dbReference type="PANTHER" id="PTHR39428">
    <property type="entry name" value="F420H(2)-DEPENDENT QUINONE REDUCTASE RV1261C"/>
    <property type="match status" value="1"/>
</dbReference>
<dbReference type="AlphaFoldDB" id="A0A919SA20"/>
<dbReference type="NCBIfam" id="TIGR00026">
    <property type="entry name" value="hi_GC_TIGR00026"/>
    <property type="match status" value="1"/>
</dbReference>
<evidence type="ECO:0000313" key="3">
    <source>
        <dbReference type="EMBL" id="GIM68669.1"/>
    </source>
</evidence>
<organism evidence="3 4">
    <name type="scientific">Actinoplanes auranticolor</name>
    <dbReference type="NCBI Taxonomy" id="47988"/>
    <lineage>
        <taxon>Bacteria</taxon>
        <taxon>Bacillati</taxon>
        <taxon>Actinomycetota</taxon>
        <taxon>Actinomycetes</taxon>
        <taxon>Micromonosporales</taxon>
        <taxon>Micromonosporaceae</taxon>
        <taxon>Actinoplanes</taxon>
    </lineage>
</organism>
<gene>
    <name evidence="3" type="ORF">Aau02nite_32740</name>
</gene>
<dbReference type="InterPro" id="IPR012349">
    <property type="entry name" value="Split_barrel_FMN-bd"/>
</dbReference>
<protein>
    <recommendedName>
        <fullName evidence="5">Deazaflavin-dependent oxidoreductase (Nitroreductase family)</fullName>
    </recommendedName>
</protein>
<evidence type="ECO:0000256" key="1">
    <source>
        <dbReference type="ARBA" id="ARBA00008710"/>
    </source>
</evidence>
<dbReference type="GO" id="GO:0016491">
    <property type="term" value="F:oxidoreductase activity"/>
    <property type="evidence" value="ECO:0007669"/>
    <property type="project" value="InterPro"/>
</dbReference>
<dbReference type="GO" id="GO:0005886">
    <property type="term" value="C:plasma membrane"/>
    <property type="evidence" value="ECO:0007669"/>
    <property type="project" value="TreeGrafter"/>
</dbReference>
<dbReference type="EMBL" id="BOQL01000026">
    <property type="protein sequence ID" value="GIM68669.1"/>
    <property type="molecule type" value="Genomic_DNA"/>
</dbReference>
<comment type="caution">
    <text evidence="3">The sequence shown here is derived from an EMBL/GenBank/DDBJ whole genome shotgun (WGS) entry which is preliminary data.</text>
</comment>
<comment type="catalytic activity">
    <reaction evidence="2">
        <text>oxidized coenzyme F420-(gamma-L-Glu)(n) + a quinol + H(+) = reduced coenzyme F420-(gamma-L-Glu)(n) + a quinone</text>
        <dbReference type="Rhea" id="RHEA:39663"/>
        <dbReference type="Rhea" id="RHEA-COMP:12939"/>
        <dbReference type="Rhea" id="RHEA-COMP:14378"/>
        <dbReference type="ChEBI" id="CHEBI:15378"/>
        <dbReference type="ChEBI" id="CHEBI:24646"/>
        <dbReference type="ChEBI" id="CHEBI:132124"/>
        <dbReference type="ChEBI" id="CHEBI:133980"/>
        <dbReference type="ChEBI" id="CHEBI:139511"/>
    </reaction>
</comment>
<evidence type="ECO:0000256" key="2">
    <source>
        <dbReference type="ARBA" id="ARBA00049106"/>
    </source>
</evidence>
<sequence>MTMPEDVLAYNRELIEEFRTDGGESLANRPLLLLTTVGRRTGRPRTSPMMYVRSGDRLLVIASNNGAREDPQWYRNLQVDPSVTVELPGERFTAHAEPLSGDDYDREWAGIKQEFPFFAEHETRAGRRIPVVALTRTA</sequence>
<proteinExistence type="inferred from homology"/>
<dbReference type="Pfam" id="PF04075">
    <property type="entry name" value="F420H2_quin_red"/>
    <property type="match status" value="1"/>
</dbReference>
<dbReference type="SUPFAM" id="SSF50475">
    <property type="entry name" value="FMN-binding split barrel"/>
    <property type="match status" value="1"/>
</dbReference>
<dbReference type="GO" id="GO:0070967">
    <property type="term" value="F:coenzyme F420 binding"/>
    <property type="evidence" value="ECO:0007669"/>
    <property type="project" value="TreeGrafter"/>
</dbReference>
<evidence type="ECO:0008006" key="5">
    <source>
        <dbReference type="Google" id="ProtNLM"/>
    </source>
</evidence>
<dbReference type="InterPro" id="IPR004378">
    <property type="entry name" value="F420H2_quin_Rdtase"/>
</dbReference>
<dbReference type="PANTHER" id="PTHR39428:SF1">
    <property type="entry name" value="F420H(2)-DEPENDENT QUINONE REDUCTASE RV1261C"/>
    <property type="match status" value="1"/>
</dbReference>
<reference evidence="3" key="1">
    <citation type="submission" date="2021-03" db="EMBL/GenBank/DDBJ databases">
        <title>Whole genome shotgun sequence of Actinoplanes auranticolor NBRC 12245.</title>
        <authorList>
            <person name="Komaki H."/>
            <person name="Tamura T."/>
        </authorList>
    </citation>
    <scope>NUCLEOTIDE SEQUENCE</scope>
    <source>
        <strain evidence="3">NBRC 12245</strain>
    </source>
</reference>
<name>A0A919SA20_9ACTN</name>
<dbReference type="Proteomes" id="UP000681340">
    <property type="component" value="Unassembled WGS sequence"/>
</dbReference>
<dbReference type="Gene3D" id="2.30.110.10">
    <property type="entry name" value="Electron Transport, Fmn-binding Protein, Chain A"/>
    <property type="match status" value="1"/>
</dbReference>
<keyword evidence="4" id="KW-1185">Reference proteome</keyword>
<evidence type="ECO:0000313" key="4">
    <source>
        <dbReference type="Proteomes" id="UP000681340"/>
    </source>
</evidence>
<comment type="similarity">
    <text evidence="1">Belongs to the F420H(2)-dependent quinone reductase family.</text>
</comment>